<reference evidence="2" key="1">
    <citation type="journal article" date="2020" name="Stud. Mycol.">
        <title>101 Dothideomycetes genomes: a test case for predicting lifestyles and emergence of pathogens.</title>
        <authorList>
            <person name="Haridas S."/>
            <person name="Albert R."/>
            <person name="Binder M."/>
            <person name="Bloem J."/>
            <person name="Labutti K."/>
            <person name="Salamov A."/>
            <person name="Andreopoulos B."/>
            <person name="Baker S."/>
            <person name="Barry K."/>
            <person name="Bills G."/>
            <person name="Bluhm B."/>
            <person name="Cannon C."/>
            <person name="Castanera R."/>
            <person name="Culley D."/>
            <person name="Daum C."/>
            <person name="Ezra D."/>
            <person name="Gonzalez J."/>
            <person name="Henrissat B."/>
            <person name="Kuo A."/>
            <person name="Liang C."/>
            <person name="Lipzen A."/>
            <person name="Lutzoni F."/>
            <person name="Magnuson J."/>
            <person name="Mondo S."/>
            <person name="Nolan M."/>
            <person name="Ohm R."/>
            <person name="Pangilinan J."/>
            <person name="Park H.-J."/>
            <person name="Ramirez L."/>
            <person name="Alfaro M."/>
            <person name="Sun H."/>
            <person name="Tritt A."/>
            <person name="Yoshinaga Y."/>
            <person name="Zwiers L.-H."/>
            <person name="Turgeon B."/>
            <person name="Goodwin S."/>
            <person name="Spatafora J."/>
            <person name="Crous P."/>
            <person name="Grigoriev I."/>
        </authorList>
    </citation>
    <scope>NUCLEOTIDE SEQUENCE</scope>
    <source>
        <strain evidence="2">CBS 113389</strain>
    </source>
</reference>
<accession>A0A6A6Q3H3</accession>
<feature type="region of interest" description="Disordered" evidence="1">
    <location>
        <begin position="1"/>
        <end position="48"/>
    </location>
</feature>
<dbReference type="Proteomes" id="UP000799767">
    <property type="component" value="Unassembled WGS sequence"/>
</dbReference>
<feature type="compositionally biased region" description="Polar residues" evidence="1">
    <location>
        <begin position="10"/>
        <end position="23"/>
    </location>
</feature>
<dbReference type="GeneID" id="54479724"/>
<evidence type="ECO:0000313" key="2">
    <source>
        <dbReference type="EMBL" id="KAF2486506.1"/>
    </source>
</evidence>
<dbReference type="AlphaFoldDB" id="A0A6A6Q3H3"/>
<dbReference type="EMBL" id="MU001632">
    <property type="protein sequence ID" value="KAF2486506.1"/>
    <property type="molecule type" value="Genomic_DNA"/>
</dbReference>
<name>A0A6A6Q3H3_9PEZI</name>
<proteinExistence type="predicted"/>
<organism evidence="2 3">
    <name type="scientific">Neohortaea acidophila</name>
    <dbReference type="NCBI Taxonomy" id="245834"/>
    <lineage>
        <taxon>Eukaryota</taxon>
        <taxon>Fungi</taxon>
        <taxon>Dikarya</taxon>
        <taxon>Ascomycota</taxon>
        <taxon>Pezizomycotina</taxon>
        <taxon>Dothideomycetes</taxon>
        <taxon>Dothideomycetidae</taxon>
        <taxon>Mycosphaerellales</taxon>
        <taxon>Teratosphaeriaceae</taxon>
        <taxon>Neohortaea</taxon>
    </lineage>
</organism>
<gene>
    <name evidence="2" type="ORF">BDY17DRAFT_80124</name>
</gene>
<protein>
    <submittedName>
        <fullName evidence="2">Uncharacterized protein</fullName>
    </submittedName>
</protein>
<sequence length="208" mass="22041">MKGSLRQGKTRSQLRSSVGNGKNSKTRARRVQACSSRGGRSERRGFGEMSDDCVQAARGAGGEWSGSLQSSFSLHPRPSGGRLARGGASVAACCCWAGGRACRFEGAAACRPGNPAVQCVRACADRTCLSNLHPRSFRSPSLSIPLPPPPLLTPLLPWSLDSSRHPQELCLSKTVFALPTISSLLSSLSWTPTHTTSVSCRPPRPLVS</sequence>
<evidence type="ECO:0000313" key="3">
    <source>
        <dbReference type="Proteomes" id="UP000799767"/>
    </source>
</evidence>
<keyword evidence="3" id="KW-1185">Reference proteome</keyword>
<evidence type="ECO:0000256" key="1">
    <source>
        <dbReference type="SAM" id="MobiDB-lite"/>
    </source>
</evidence>
<dbReference type="RefSeq" id="XP_033593075.1">
    <property type="nucleotide sequence ID" value="XM_033738723.1"/>
</dbReference>